<evidence type="ECO:0000313" key="5">
    <source>
        <dbReference type="Proteomes" id="UP000294678"/>
    </source>
</evidence>
<protein>
    <submittedName>
        <fullName evidence="4">Nitroreductase</fullName>
    </submittedName>
</protein>
<dbReference type="Gene3D" id="3.40.109.10">
    <property type="entry name" value="NADH Oxidase"/>
    <property type="match status" value="1"/>
</dbReference>
<evidence type="ECO:0000259" key="3">
    <source>
        <dbReference type="Pfam" id="PF00881"/>
    </source>
</evidence>
<dbReference type="GO" id="GO:0016491">
    <property type="term" value="F:oxidoreductase activity"/>
    <property type="evidence" value="ECO:0007669"/>
    <property type="project" value="UniProtKB-KW"/>
</dbReference>
<dbReference type="SUPFAM" id="SSF55469">
    <property type="entry name" value="FMN-dependent nitroreductase-like"/>
    <property type="match status" value="1"/>
</dbReference>
<dbReference type="AlphaFoldDB" id="A0AA46DX19"/>
<comment type="caution">
    <text evidence="4">The sequence shown here is derived from an EMBL/GenBank/DDBJ whole genome shotgun (WGS) entry which is preliminary data.</text>
</comment>
<evidence type="ECO:0000256" key="1">
    <source>
        <dbReference type="ARBA" id="ARBA00007118"/>
    </source>
</evidence>
<sequence length="182" mass="21012">MNFNQLLKERRTIREFDKEYYIKDEELKEILEAATLAPSWANSQTWRFIILRDKNIISQIADTFSPNNPAIKCTKDSNLVLVACFEKNIAGISRRNEINYNIQSEWAMFDLGLSCENISLKIHDMGLGSVIIGAYDYNKAREILNIPENIELCAFISVGKPIKKTRIMPKRKNINEIIIKTL</sequence>
<dbReference type="RefSeq" id="WP_134113844.1">
    <property type="nucleotide sequence ID" value="NZ_SOBG01000010.1"/>
</dbReference>
<reference evidence="4 5" key="1">
    <citation type="submission" date="2019-03" db="EMBL/GenBank/DDBJ databases">
        <title>Genomic Encyclopedia of Type Strains, Phase IV (KMG-IV): sequencing the most valuable type-strain genomes for metagenomic binning, comparative biology and taxonomic classification.</title>
        <authorList>
            <person name="Goeker M."/>
        </authorList>
    </citation>
    <scope>NUCLEOTIDE SEQUENCE [LARGE SCALE GENOMIC DNA]</scope>
    <source>
        <strain evidence="4 5">DSM 100055</strain>
    </source>
</reference>
<name>A0AA46DX19_9FUSO</name>
<keyword evidence="5" id="KW-1185">Reference proteome</keyword>
<dbReference type="EMBL" id="SOBG01000010">
    <property type="protein sequence ID" value="TDT67431.1"/>
    <property type="molecule type" value="Genomic_DNA"/>
</dbReference>
<dbReference type="InterPro" id="IPR029479">
    <property type="entry name" value="Nitroreductase"/>
</dbReference>
<dbReference type="InterPro" id="IPR000415">
    <property type="entry name" value="Nitroreductase-like"/>
</dbReference>
<feature type="domain" description="Nitroreductase" evidence="3">
    <location>
        <begin position="7"/>
        <end position="160"/>
    </location>
</feature>
<dbReference type="PANTHER" id="PTHR43673:SF10">
    <property type="entry name" value="NADH DEHYDROGENASE_NAD(P)H NITROREDUCTASE XCC3605-RELATED"/>
    <property type="match status" value="1"/>
</dbReference>
<organism evidence="4 5">
    <name type="scientific">Hypnocyclicus thermotrophus</name>
    <dbReference type="NCBI Taxonomy" id="1627895"/>
    <lineage>
        <taxon>Bacteria</taxon>
        <taxon>Fusobacteriati</taxon>
        <taxon>Fusobacteriota</taxon>
        <taxon>Fusobacteriia</taxon>
        <taxon>Fusobacteriales</taxon>
        <taxon>Fusobacteriaceae</taxon>
        <taxon>Hypnocyclicus</taxon>
    </lineage>
</organism>
<proteinExistence type="inferred from homology"/>
<dbReference type="Pfam" id="PF00881">
    <property type="entry name" value="Nitroreductase"/>
    <property type="match status" value="1"/>
</dbReference>
<gene>
    <name evidence="4" type="ORF">EV215_1988</name>
</gene>
<dbReference type="Proteomes" id="UP000294678">
    <property type="component" value="Unassembled WGS sequence"/>
</dbReference>
<evidence type="ECO:0000256" key="2">
    <source>
        <dbReference type="ARBA" id="ARBA00023002"/>
    </source>
</evidence>
<accession>A0AA46DX19</accession>
<dbReference type="PANTHER" id="PTHR43673">
    <property type="entry name" value="NAD(P)H NITROREDUCTASE YDGI-RELATED"/>
    <property type="match status" value="1"/>
</dbReference>
<evidence type="ECO:0000313" key="4">
    <source>
        <dbReference type="EMBL" id="TDT67431.1"/>
    </source>
</evidence>
<comment type="similarity">
    <text evidence="1">Belongs to the nitroreductase family.</text>
</comment>
<keyword evidence="2" id="KW-0560">Oxidoreductase</keyword>